<dbReference type="RefSeq" id="WP_214349636.1">
    <property type="nucleotide sequence ID" value="NZ_JAHBOH010000001.1"/>
</dbReference>
<reference evidence="1 2" key="1">
    <citation type="submission" date="2021-05" db="EMBL/GenBank/DDBJ databases">
        <title>Description of Cellulomonas sp. DKR-3 sp. nov.</title>
        <authorList>
            <person name="Dahal R.H."/>
            <person name="Chaudhary D.K."/>
        </authorList>
    </citation>
    <scope>NUCLEOTIDE SEQUENCE [LARGE SCALE GENOMIC DNA]</scope>
    <source>
        <strain evidence="1 2">DKR-3</strain>
    </source>
</reference>
<proteinExistence type="predicted"/>
<dbReference type="EMBL" id="JAHBOH010000001">
    <property type="protein sequence ID" value="MBT0994503.1"/>
    <property type="molecule type" value="Genomic_DNA"/>
</dbReference>
<dbReference type="Proteomes" id="UP000722125">
    <property type="component" value="Unassembled WGS sequence"/>
</dbReference>
<name>A0ABS5TZB5_9CELL</name>
<evidence type="ECO:0008006" key="3">
    <source>
        <dbReference type="Google" id="ProtNLM"/>
    </source>
</evidence>
<evidence type="ECO:0000313" key="1">
    <source>
        <dbReference type="EMBL" id="MBT0994503.1"/>
    </source>
</evidence>
<protein>
    <recommendedName>
        <fullName evidence="3">Lipoprotein</fullName>
    </recommendedName>
</protein>
<comment type="caution">
    <text evidence="1">The sequence shown here is derived from an EMBL/GenBank/DDBJ whole genome shotgun (WGS) entry which is preliminary data.</text>
</comment>
<accession>A0ABS5TZB5</accession>
<dbReference type="PROSITE" id="PS51257">
    <property type="entry name" value="PROKAR_LIPOPROTEIN"/>
    <property type="match status" value="1"/>
</dbReference>
<evidence type="ECO:0000313" key="2">
    <source>
        <dbReference type="Proteomes" id="UP000722125"/>
    </source>
</evidence>
<gene>
    <name evidence="1" type="ORF">KIN34_09410</name>
</gene>
<sequence>MPLLRRSDACRGAAALLAPALLLGGCAWGPSATDRRTVETLTSALDEAASGVAVAELVVLLVETDRTTTPVADVTLADALGDVGGAQDALARDMPDLPHQPARDRGLAAVADATAAVADTRAWVNGTSTSTTAQVRGALEDAADAIEQVTTELGR</sequence>
<organism evidence="1 2">
    <name type="scientific">Cellulomonas fulva</name>
    <dbReference type="NCBI Taxonomy" id="2835530"/>
    <lineage>
        <taxon>Bacteria</taxon>
        <taxon>Bacillati</taxon>
        <taxon>Actinomycetota</taxon>
        <taxon>Actinomycetes</taxon>
        <taxon>Micrococcales</taxon>
        <taxon>Cellulomonadaceae</taxon>
        <taxon>Cellulomonas</taxon>
    </lineage>
</organism>
<keyword evidence="2" id="KW-1185">Reference proteome</keyword>